<evidence type="ECO:0000313" key="1">
    <source>
        <dbReference type="Proteomes" id="UP000504611"/>
    </source>
</evidence>
<dbReference type="OrthoDB" id="6414788at2759"/>
<evidence type="ECO:0000313" key="2">
    <source>
        <dbReference type="RefSeq" id="XP_010786172.1"/>
    </source>
</evidence>
<dbReference type="PANTHER" id="PTHR21663">
    <property type="entry name" value="HYPOTHETICAL HEAT DOMAIN-CONTAINING"/>
    <property type="match status" value="1"/>
</dbReference>
<keyword evidence="1" id="KW-1185">Reference proteome</keyword>
<reference evidence="2" key="1">
    <citation type="submission" date="2025-08" db="UniProtKB">
        <authorList>
            <consortium name="RefSeq"/>
        </authorList>
    </citation>
    <scope>IDENTIFICATION</scope>
    <source>
        <tissue evidence="2">Muscle</tissue>
    </source>
</reference>
<gene>
    <name evidence="2" type="primary">LOC104959960</name>
</gene>
<dbReference type="GO" id="GO:0005794">
    <property type="term" value="C:Golgi apparatus"/>
    <property type="evidence" value="ECO:0007669"/>
    <property type="project" value="TreeGrafter"/>
</dbReference>
<dbReference type="GO" id="GO:0016020">
    <property type="term" value="C:membrane"/>
    <property type="evidence" value="ECO:0007669"/>
    <property type="project" value="TreeGrafter"/>
</dbReference>
<feature type="non-terminal residue" evidence="2">
    <location>
        <position position="89"/>
    </location>
</feature>
<dbReference type="GeneID" id="104959960"/>
<dbReference type="Proteomes" id="UP000504611">
    <property type="component" value="Unplaced"/>
</dbReference>
<dbReference type="GO" id="GO:0008104">
    <property type="term" value="P:intracellular protein localization"/>
    <property type="evidence" value="ECO:0007669"/>
    <property type="project" value="TreeGrafter"/>
</dbReference>
<name>A0A6I9PDB1_9TELE</name>
<sequence length="89" mass="10149">MFSPPHVNLASLVPALCEILLDYSLLAHLCSSYLCLRRAVVACLRQLVQREALEVSEHAVTLVKELPRRDNTQLGQQLKLNTFITLYYH</sequence>
<protein>
    <submittedName>
        <fullName evidence="2">HEAT repeat-containing protein 5A-like</fullName>
    </submittedName>
</protein>
<dbReference type="RefSeq" id="XP_010786172.1">
    <property type="nucleotide sequence ID" value="XM_010787870.1"/>
</dbReference>
<dbReference type="GO" id="GO:0042147">
    <property type="term" value="P:retrograde transport, endosome to Golgi"/>
    <property type="evidence" value="ECO:0007669"/>
    <property type="project" value="TreeGrafter"/>
</dbReference>
<dbReference type="InterPro" id="IPR040108">
    <property type="entry name" value="Laa1/Sip1/HEATR5"/>
</dbReference>
<dbReference type="GO" id="GO:0005829">
    <property type="term" value="C:cytosol"/>
    <property type="evidence" value="ECO:0007669"/>
    <property type="project" value="GOC"/>
</dbReference>
<dbReference type="AlphaFoldDB" id="A0A6I9PDB1"/>
<organism evidence="1 2">
    <name type="scientific">Notothenia coriiceps</name>
    <name type="common">black rockcod</name>
    <dbReference type="NCBI Taxonomy" id="8208"/>
    <lineage>
        <taxon>Eukaryota</taxon>
        <taxon>Metazoa</taxon>
        <taxon>Chordata</taxon>
        <taxon>Craniata</taxon>
        <taxon>Vertebrata</taxon>
        <taxon>Euteleostomi</taxon>
        <taxon>Actinopterygii</taxon>
        <taxon>Neopterygii</taxon>
        <taxon>Teleostei</taxon>
        <taxon>Neoteleostei</taxon>
        <taxon>Acanthomorphata</taxon>
        <taxon>Eupercaria</taxon>
        <taxon>Perciformes</taxon>
        <taxon>Notothenioidei</taxon>
        <taxon>Nototheniidae</taxon>
        <taxon>Notothenia</taxon>
    </lineage>
</organism>
<dbReference type="GO" id="GO:0006897">
    <property type="term" value="P:endocytosis"/>
    <property type="evidence" value="ECO:0007669"/>
    <property type="project" value="TreeGrafter"/>
</dbReference>
<dbReference type="KEGG" id="ncc:104959960"/>
<dbReference type="PANTHER" id="PTHR21663:SF1">
    <property type="entry name" value="HEAT REPEAT-CONTAINING PROTEIN 5A"/>
    <property type="match status" value="1"/>
</dbReference>
<accession>A0A6I9PDB1</accession>
<proteinExistence type="predicted"/>
<dbReference type="GO" id="GO:0030139">
    <property type="term" value="C:endocytic vesicle"/>
    <property type="evidence" value="ECO:0007669"/>
    <property type="project" value="TreeGrafter"/>
</dbReference>